<dbReference type="OrthoDB" id="5772641at2"/>
<protein>
    <submittedName>
        <fullName evidence="1">Uncharacterized protein</fullName>
    </submittedName>
</protein>
<accession>A0A4Y9F413</accession>
<evidence type="ECO:0000313" key="1">
    <source>
        <dbReference type="EMBL" id="TFU21886.1"/>
    </source>
</evidence>
<gene>
    <name evidence="1" type="ORF">E4U03_07705</name>
</gene>
<dbReference type="Proteomes" id="UP000297951">
    <property type="component" value="Unassembled WGS sequence"/>
</dbReference>
<dbReference type="RefSeq" id="WP_135012974.1">
    <property type="nucleotide sequence ID" value="NZ_JADGLK010000025.1"/>
</dbReference>
<comment type="caution">
    <text evidence="1">The sequence shown here is derived from an EMBL/GenBank/DDBJ whole genome shotgun (WGS) entry which is preliminary data.</text>
</comment>
<sequence length="123" mass="13767">MKTYKTTAIKSGKYWHLDIEGFIQGTQVRSLAEAEEMAKDFISGMNDEALEEITIALKIQLPEDIAEVRAEAEHLFMQAKLSNSLAAEKSRQAAKMLKQQGLTLKDIGQVLDISYQRAPRLVA</sequence>
<dbReference type="AlphaFoldDB" id="A0A4Y9F413"/>
<reference evidence="1 2" key="1">
    <citation type="submission" date="2019-03" db="EMBL/GenBank/DDBJ databases">
        <title>Diversity of the mouse oral microbiome.</title>
        <authorList>
            <person name="Joseph S."/>
            <person name="Aduse-Opoku J."/>
            <person name="Curtis M."/>
            <person name="Wade W."/>
            <person name="Hashim A."/>
        </authorList>
    </citation>
    <scope>NUCLEOTIDE SEQUENCE [LARGE SCALE GENOMIC DNA]</scope>
    <source>
        <strain evidence="2">irhom_31</strain>
    </source>
</reference>
<proteinExistence type="predicted"/>
<name>A0A4Y9F413_9MICC</name>
<evidence type="ECO:0000313" key="2">
    <source>
        <dbReference type="Proteomes" id="UP000297951"/>
    </source>
</evidence>
<organism evidence="1 2">
    <name type="scientific">Rothia nasimurium</name>
    <dbReference type="NCBI Taxonomy" id="85336"/>
    <lineage>
        <taxon>Bacteria</taxon>
        <taxon>Bacillati</taxon>
        <taxon>Actinomycetota</taxon>
        <taxon>Actinomycetes</taxon>
        <taxon>Micrococcales</taxon>
        <taxon>Micrococcaceae</taxon>
        <taxon>Rothia</taxon>
    </lineage>
</organism>
<dbReference type="EMBL" id="SPQC01000025">
    <property type="protein sequence ID" value="TFU21886.1"/>
    <property type="molecule type" value="Genomic_DNA"/>
</dbReference>